<keyword evidence="1" id="KW-1133">Transmembrane helix</keyword>
<evidence type="ECO:0000313" key="3">
    <source>
        <dbReference type="Proteomes" id="UP000198881"/>
    </source>
</evidence>
<feature type="transmembrane region" description="Helical" evidence="1">
    <location>
        <begin position="74"/>
        <end position="94"/>
    </location>
</feature>
<keyword evidence="1" id="KW-0812">Transmembrane</keyword>
<dbReference type="STRING" id="574650.SAMN04487966_10417"/>
<dbReference type="RefSeq" id="WP_245760636.1">
    <property type="nucleotide sequence ID" value="NZ_FPCG01000004.1"/>
</dbReference>
<reference evidence="2 3" key="1">
    <citation type="submission" date="2016-10" db="EMBL/GenBank/DDBJ databases">
        <authorList>
            <person name="de Groot N.N."/>
        </authorList>
    </citation>
    <scope>NUCLEOTIDE SEQUENCE [LARGE SCALE GENOMIC DNA]</scope>
    <source>
        <strain evidence="2 3">CGMCC 1.7054</strain>
    </source>
</reference>
<accession>A0A1I7MK46</accession>
<sequence>MTMSHTGQRNRSTAWPWITLGIDAVLVIAFAALGRRSHDSSLDLAGVLGTAAPFLIALLVAAAVTRHWNTWHQIWPAGVLSWMITVLGGLLLRVSLFDQTAALAFQLVAAGTLLVLLLGRRLVTVLRRRSRTDRAS</sequence>
<feature type="transmembrane region" description="Helical" evidence="1">
    <location>
        <begin position="12"/>
        <end position="32"/>
    </location>
</feature>
<protein>
    <recommendedName>
        <fullName evidence="4">DUF3054 domain-containing protein</fullName>
    </recommendedName>
</protein>
<evidence type="ECO:0000313" key="2">
    <source>
        <dbReference type="EMBL" id="SFV22307.1"/>
    </source>
</evidence>
<organism evidence="2 3">
    <name type="scientific">Micrococcus terreus</name>
    <dbReference type="NCBI Taxonomy" id="574650"/>
    <lineage>
        <taxon>Bacteria</taxon>
        <taxon>Bacillati</taxon>
        <taxon>Actinomycetota</taxon>
        <taxon>Actinomycetes</taxon>
        <taxon>Micrococcales</taxon>
        <taxon>Micrococcaceae</taxon>
        <taxon>Micrococcus</taxon>
    </lineage>
</organism>
<name>A0A1I7MK46_9MICC</name>
<dbReference type="InterPro" id="IPR021414">
    <property type="entry name" value="DUF3054"/>
</dbReference>
<evidence type="ECO:0008006" key="4">
    <source>
        <dbReference type="Google" id="ProtNLM"/>
    </source>
</evidence>
<feature type="transmembrane region" description="Helical" evidence="1">
    <location>
        <begin position="100"/>
        <end position="119"/>
    </location>
</feature>
<dbReference type="AlphaFoldDB" id="A0A1I7MK46"/>
<dbReference type="Pfam" id="PF11255">
    <property type="entry name" value="DUF3054"/>
    <property type="match status" value="1"/>
</dbReference>
<proteinExistence type="predicted"/>
<keyword evidence="3" id="KW-1185">Reference proteome</keyword>
<dbReference type="EMBL" id="FPCG01000004">
    <property type="protein sequence ID" value="SFV22307.1"/>
    <property type="molecule type" value="Genomic_DNA"/>
</dbReference>
<dbReference type="Proteomes" id="UP000198881">
    <property type="component" value="Unassembled WGS sequence"/>
</dbReference>
<keyword evidence="1" id="KW-0472">Membrane</keyword>
<evidence type="ECO:0000256" key="1">
    <source>
        <dbReference type="SAM" id="Phobius"/>
    </source>
</evidence>
<feature type="transmembrane region" description="Helical" evidence="1">
    <location>
        <begin position="44"/>
        <end position="62"/>
    </location>
</feature>
<gene>
    <name evidence="2" type="ORF">SAMN04487966_10417</name>
</gene>